<protein>
    <recommendedName>
        <fullName evidence="4">Integrase</fullName>
    </recommendedName>
</protein>
<dbReference type="Proteomes" id="UP000640426">
    <property type="component" value="Unassembled WGS sequence"/>
</dbReference>
<sequence>MRHQIAAMNAEAVIPSKRNRKVRIPHDERKRIPLAETVLSNTRWHVWTAMRFGSRFNDAKIVSGINKHPHDLRRTVVTRCCVAGPTDQEIADIVGWDTGTRRISLQSADAMPIIRAS</sequence>
<accession>A0ABS0XM17</accession>
<evidence type="ECO:0000313" key="2">
    <source>
        <dbReference type="EMBL" id="MBJ6121073.1"/>
    </source>
</evidence>
<dbReference type="InterPro" id="IPR013762">
    <property type="entry name" value="Integrase-like_cat_sf"/>
</dbReference>
<evidence type="ECO:0008006" key="4">
    <source>
        <dbReference type="Google" id="ProtNLM"/>
    </source>
</evidence>
<proteinExistence type="predicted"/>
<evidence type="ECO:0000256" key="1">
    <source>
        <dbReference type="ARBA" id="ARBA00023172"/>
    </source>
</evidence>
<dbReference type="SUPFAM" id="SSF56349">
    <property type="entry name" value="DNA breaking-rejoining enzymes"/>
    <property type="match status" value="1"/>
</dbReference>
<name>A0ABS0XM17_9SPHN</name>
<dbReference type="InterPro" id="IPR011010">
    <property type="entry name" value="DNA_brk_join_enz"/>
</dbReference>
<dbReference type="Gene3D" id="1.10.443.10">
    <property type="entry name" value="Intergrase catalytic core"/>
    <property type="match status" value="1"/>
</dbReference>
<keyword evidence="3" id="KW-1185">Reference proteome</keyword>
<organism evidence="2 3">
    <name type="scientific">Sphingomonas mollis</name>
    <dbReference type="NCBI Taxonomy" id="2795726"/>
    <lineage>
        <taxon>Bacteria</taxon>
        <taxon>Pseudomonadati</taxon>
        <taxon>Pseudomonadota</taxon>
        <taxon>Alphaproteobacteria</taxon>
        <taxon>Sphingomonadales</taxon>
        <taxon>Sphingomonadaceae</taxon>
        <taxon>Sphingomonas</taxon>
    </lineage>
</organism>
<evidence type="ECO:0000313" key="3">
    <source>
        <dbReference type="Proteomes" id="UP000640426"/>
    </source>
</evidence>
<reference evidence="3" key="1">
    <citation type="submission" date="2020-12" db="EMBL/GenBank/DDBJ databases">
        <title>Hymenobacter sp.</title>
        <authorList>
            <person name="Kim M.K."/>
        </authorList>
    </citation>
    <scope>NUCLEOTIDE SEQUENCE [LARGE SCALE GENOMIC DNA]</scope>
    <source>
        <strain evidence="3">BT553</strain>
    </source>
</reference>
<comment type="caution">
    <text evidence="2">The sequence shown here is derived from an EMBL/GenBank/DDBJ whole genome shotgun (WGS) entry which is preliminary data.</text>
</comment>
<gene>
    <name evidence="2" type="ORF">JAO74_04620</name>
</gene>
<keyword evidence="1" id="KW-0233">DNA recombination</keyword>
<dbReference type="EMBL" id="JAELXS010000002">
    <property type="protein sequence ID" value="MBJ6121073.1"/>
    <property type="molecule type" value="Genomic_DNA"/>
</dbReference>